<dbReference type="EMBL" id="CAJGYM010000140">
    <property type="protein sequence ID" value="CAD6198820.1"/>
    <property type="molecule type" value="Genomic_DNA"/>
</dbReference>
<dbReference type="InterPro" id="IPR043128">
    <property type="entry name" value="Rev_trsase/Diguanyl_cyclase"/>
</dbReference>
<feature type="domain" description="Reverse transcriptase" evidence="3">
    <location>
        <begin position="460"/>
        <end position="512"/>
    </location>
</feature>
<dbReference type="InterPro" id="IPR043502">
    <property type="entry name" value="DNA/RNA_pol_sf"/>
</dbReference>
<evidence type="ECO:0000259" key="3">
    <source>
        <dbReference type="Pfam" id="PF00078"/>
    </source>
</evidence>
<feature type="region of interest" description="Disordered" evidence="2">
    <location>
        <begin position="1"/>
        <end position="103"/>
    </location>
</feature>
<dbReference type="PANTHER" id="PTHR37984">
    <property type="entry name" value="PROTEIN CBG26694"/>
    <property type="match status" value="1"/>
</dbReference>
<feature type="compositionally biased region" description="Basic and acidic residues" evidence="2">
    <location>
        <begin position="74"/>
        <end position="89"/>
    </location>
</feature>
<dbReference type="Gene3D" id="3.10.10.10">
    <property type="entry name" value="HIV Type 1 Reverse Transcriptase, subunit A, domain 1"/>
    <property type="match status" value="2"/>
</dbReference>
<dbReference type="Gene3D" id="3.30.70.270">
    <property type="match status" value="1"/>
</dbReference>
<dbReference type="SUPFAM" id="SSF56672">
    <property type="entry name" value="DNA/RNA polymerases"/>
    <property type="match status" value="1"/>
</dbReference>
<sequence>MASPIQSSDDELSVPTEDVREEEGSDAGQEKDPLEAQGPEAEDQEARSRKGSTSTESSAGKGNRTSLLSSDSEEEHKEKSHRFAKERNESPTGRVSRQEEVSGEDPGVLKMLLRAINEQNRIAANQERRSLLRDPKPFNREQGTARNRTFQEFADEFWNLYGPAALSEDEKIVILGQKLKGETKTAFNSLPAGIKAQGLAAILTELADREEKKSNSLVIDRLTKVSKLSFVRVANVEEACFLIEDLLPAEGMTARAKDLERAGFLCVLLASKWSSTDISLLRNEMDRVQPGEVFAAIHQLALSIERSKNMIDVGSRSFGGVEPFAKRRPWRKEQENFANPNRPGLEEEQEHLPARKWTNQSGNKSFSHGHDQANAGKDLVAAPWRTLLVLDAAKKVTSGRIVQIDREILPRERSRYPEPLLDIGSGSYRKTLDEMLSKGVAEPSSSPYASPVVLVKKKDAGYWQIPLTEKAKEVTAFTTSEGLFQFTVLPFGLATSPPTFQRMMEIVLKDLIRDGGLSAAEVRYGITELEALGVIHAVRKFHQFIYGIGATRGELSPKVMRWALDVQRYQINLEYVKGKANVVADALSRGPTQILEIDPNDQDYVVAAVKLELDRTEDEQWLAELREDQDWTEAVAAVEQANDSFSLKLPGIEKDLTINHLEVQKGKLWIVGLGPFGMHVNSGKLLTVMKKEVYWINMAKDLKEWTRACQGCFLANPHLKLTPPLKPIEANKPLQLVGVDIADIGPSHNGNRKTVIRTVGKGVSPEFVLSVVKLPPSLGSPQNRTSRQTPAQKGASTSITLAQMLEPEWECAPVTNIRAGQVLLHKISCGGHALSDFLEIGHDLPKVPIRSPWKLAQMYEIFVQGRQLAQAVDIITTNRLLLVEPSILRLVHAYRAFCFPVPGIRRTLDSPNDNDGISGSKDGDYEK</sequence>
<feature type="region of interest" description="Disordered" evidence="2">
    <location>
        <begin position="329"/>
        <end position="351"/>
    </location>
</feature>
<accession>A0A8S1HTY2</accession>
<evidence type="ECO:0000256" key="1">
    <source>
        <dbReference type="ARBA" id="ARBA00012493"/>
    </source>
</evidence>
<organism evidence="5 6">
    <name type="scientific">Caenorhabditis auriculariae</name>
    <dbReference type="NCBI Taxonomy" id="2777116"/>
    <lineage>
        <taxon>Eukaryota</taxon>
        <taxon>Metazoa</taxon>
        <taxon>Ecdysozoa</taxon>
        <taxon>Nematoda</taxon>
        <taxon>Chromadorea</taxon>
        <taxon>Rhabditida</taxon>
        <taxon>Rhabditina</taxon>
        <taxon>Rhabditomorpha</taxon>
        <taxon>Rhabditoidea</taxon>
        <taxon>Rhabditidae</taxon>
        <taxon>Peloderinae</taxon>
        <taxon>Caenorhabditis</taxon>
    </lineage>
</organism>
<dbReference type="InterPro" id="IPR041588">
    <property type="entry name" value="Integrase_H2C2"/>
</dbReference>
<feature type="domain" description="Integrase zinc-binding" evidence="4">
    <location>
        <begin position="677"/>
        <end position="717"/>
    </location>
</feature>
<comment type="caution">
    <text evidence="5">The sequence shown here is derived from an EMBL/GenBank/DDBJ whole genome shotgun (WGS) entry which is preliminary data.</text>
</comment>
<dbReference type="Proteomes" id="UP000835052">
    <property type="component" value="Unassembled WGS sequence"/>
</dbReference>
<feature type="compositionally biased region" description="Polar residues" evidence="2">
    <location>
        <begin position="779"/>
        <end position="797"/>
    </location>
</feature>
<dbReference type="InterPro" id="IPR000477">
    <property type="entry name" value="RT_dom"/>
</dbReference>
<evidence type="ECO:0000259" key="4">
    <source>
        <dbReference type="Pfam" id="PF17921"/>
    </source>
</evidence>
<dbReference type="AlphaFoldDB" id="A0A8S1HTY2"/>
<gene>
    <name evidence="5" type="ORF">CAUJ_LOCUS14726</name>
</gene>
<dbReference type="Pfam" id="PF17921">
    <property type="entry name" value="Integrase_H2C2"/>
    <property type="match status" value="1"/>
</dbReference>
<reference evidence="5" key="1">
    <citation type="submission" date="2020-10" db="EMBL/GenBank/DDBJ databases">
        <authorList>
            <person name="Kikuchi T."/>
        </authorList>
    </citation>
    <scope>NUCLEOTIDE SEQUENCE</scope>
    <source>
        <strain evidence="5">NKZ352</strain>
    </source>
</reference>
<name>A0A8S1HTY2_9PELO</name>
<dbReference type="OrthoDB" id="5920491at2759"/>
<evidence type="ECO:0000313" key="5">
    <source>
        <dbReference type="EMBL" id="CAD6198820.1"/>
    </source>
</evidence>
<keyword evidence="6" id="KW-1185">Reference proteome</keyword>
<dbReference type="CDD" id="cd01647">
    <property type="entry name" value="RT_LTR"/>
    <property type="match status" value="1"/>
</dbReference>
<dbReference type="GO" id="GO:0003964">
    <property type="term" value="F:RNA-directed DNA polymerase activity"/>
    <property type="evidence" value="ECO:0007669"/>
    <property type="project" value="UniProtKB-EC"/>
</dbReference>
<evidence type="ECO:0000313" key="6">
    <source>
        <dbReference type="Proteomes" id="UP000835052"/>
    </source>
</evidence>
<proteinExistence type="predicted"/>
<dbReference type="Pfam" id="PF00078">
    <property type="entry name" value="RVT_1"/>
    <property type="match status" value="1"/>
</dbReference>
<evidence type="ECO:0000256" key="2">
    <source>
        <dbReference type="SAM" id="MobiDB-lite"/>
    </source>
</evidence>
<dbReference type="EC" id="2.7.7.49" evidence="1"/>
<dbReference type="PANTHER" id="PTHR37984:SF5">
    <property type="entry name" value="PROTEIN NYNRIN-LIKE"/>
    <property type="match status" value="1"/>
</dbReference>
<protein>
    <recommendedName>
        <fullName evidence="1">RNA-directed DNA polymerase</fullName>
        <ecNumber evidence="1">2.7.7.49</ecNumber>
    </recommendedName>
</protein>
<feature type="region of interest" description="Disordered" evidence="2">
    <location>
        <begin position="778"/>
        <end position="797"/>
    </location>
</feature>
<dbReference type="InterPro" id="IPR050951">
    <property type="entry name" value="Retrovirus_Pol_polyprotein"/>
</dbReference>
<feature type="compositionally biased region" description="Polar residues" evidence="2">
    <location>
        <begin position="51"/>
        <end position="65"/>
    </location>
</feature>